<dbReference type="EMBL" id="VSSQ01047813">
    <property type="protein sequence ID" value="MPN01834.1"/>
    <property type="molecule type" value="Genomic_DNA"/>
</dbReference>
<proteinExistence type="predicted"/>
<name>A0A645EME2_9ZZZZ</name>
<accession>A0A645EME2</accession>
<evidence type="ECO:0000313" key="1">
    <source>
        <dbReference type="EMBL" id="MPN01834.1"/>
    </source>
</evidence>
<organism evidence="1">
    <name type="scientific">bioreactor metagenome</name>
    <dbReference type="NCBI Taxonomy" id="1076179"/>
    <lineage>
        <taxon>unclassified sequences</taxon>
        <taxon>metagenomes</taxon>
        <taxon>ecological metagenomes</taxon>
    </lineage>
</organism>
<sequence>MTAKELKDAALTEKRAYYRKWRRENPDKVKAHNENYWRKRALLKAEAENQEQR</sequence>
<protein>
    <submittedName>
        <fullName evidence="1">Uncharacterized protein</fullName>
    </submittedName>
</protein>
<reference evidence="1" key="1">
    <citation type="submission" date="2019-08" db="EMBL/GenBank/DDBJ databases">
        <authorList>
            <person name="Kucharzyk K."/>
            <person name="Murdoch R.W."/>
            <person name="Higgins S."/>
            <person name="Loffler F."/>
        </authorList>
    </citation>
    <scope>NUCLEOTIDE SEQUENCE</scope>
</reference>
<gene>
    <name evidence="1" type="ORF">SDC9_149046</name>
</gene>
<comment type="caution">
    <text evidence="1">The sequence shown here is derived from an EMBL/GenBank/DDBJ whole genome shotgun (WGS) entry which is preliminary data.</text>
</comment>
<dbReference type="AlphaFoldDB" id="A0A645EME2"/>